<keyword evidence="5" id="KW-1185">Reference proteome</keyword>
<evidence type="ECO:0000256" key="2">
    <source>
        <dbReference type="PROSITE-ProRule" id="PRU00169"/>
    </source>
</evidence>
<evidence type="ECO:0000256" key="1">
    <source>
        <dbReference type="ARBA" id="ARBA00022553"/>
    </source>
</evidence>
<organism evidence="4 5">
    <name type="scientific">Methanobacterium spitsbergense</name>
    <dbReference type="NCBI Taxonomy" id="2874285"/>
    <lineage>
        <taxon>Archaea</taxon>
        <taxon>Methanobacteriati</taxon>
        <taxon>Methanobacteriota</taxon>
        <taxon>Methanomada group</taxon>
        <taxon>Methanobacteria</taxon>
        <taxon>Methanobacteriales</taxon>
        <taxon>Methanobacteriaceae</taxon>
        <taxon>Methanobacterium</taxon>
    </lineage>
</organism>
<dbReference type="InterPro" id="IPR041359">
    <property type="entry name" value="MetOD1"/>
</dbReference>
<dbReference type="SMART" id="SM00448">
    <property type="entry name" value="REC"/>
    <property type="match status" value="1"/>
</dbReference>
<keyword evidence="1 2" id="KW-0597">Phosphoprotein</keyword>
<evidence type="ECO:0000259" key="3">
    <source>
        <dbReference type="PROSITE" id="PS50110"/>
    </source>
</evidence>
<dbReference type="InterPro" id="IPR001789">
    <property type="entry name" value="Sig_transdc_resp-reg_receiver"/>
</dbReference>
<dbReference type="PANTHER" id="PTHR44591:SF3">
    <property type="entry name" value="RESPONSE REGULATORY DOMAIN-CONTAINING PROTEIN"/>
    <property type="match status" value="1"/>
</dbReference>
<reference evidence="5" key="1">
    <citation type="journal article" date="2022" name="Microbiol. Resour. Announc.">
        <title>Draft Genome Sequence of a Methanogenic Archaeon from West Spitsbergen Permafrost.</title>
        <authorList>
            <person name="Trubitsyn V."/>
            <person name="Rivkina E."/>
            <person name="Shcherbakova V."/>
        </authorList>
    </citation>
    <scope>NUCLEOTIDE SEQUENCE [LARGE SCALE GENOMIC DNA]</scope>
    <source>
        <strain evidence="5">VT</strain>
    </source>
</reference>
<dbReference type="InterPro" id="IPR011006">
    <property type="entry name" value="CheY-like_superfamily"/>
</dbReference>
<dbReference type="RefSeq" id="WP_223792358.1">
    <property type="nucleotide sequence ID" value="NZ_JAIOUQ010000016.1"/>
</dbReference>
<dbReference type="SUPFAM" id="SSF52172">
    <property type="entry name" value="CheY-like"/>
    <property type="match status" value="1"/>
</dbReference>
<name>A0A8T5URY0_9EURY</name>
<dbReference type="GO" id="GO:0000160">
    <property type="term" value="P:phosphorelay signal transduction system"/>
    <property type="evidence" value="ECO:0007669"/>
    <property type="project" value="InterPro"/>
</dbReference>
<comment type="caution">
    <text evidence="4">The sequence shown here is derived from an EMBL/GenBank/DDBJ whole genome shotgun (WGS) entry which is preliminary data.</text>
</comment>
<dbReference type="PANTHER" id="PTHR44591">
    <property type="entry name" value="STRESS RESPONSE REGULATOR PROTEIN 1"/>
    <property type="match status" value="1"/>
</dbReference>
<feature type="domain" description="Response regulatory" evidence="3">
    <location>
        <begin position="5"/>
        <end position="120"/>
    </location>
</feature>
<dbReference type="AlphaFoldDB" id="A0A8T5URY0"/>
<protein>
    <submittedName>
        <fullName evidence="4">Methanogen output domain 1-containing protein</fullName>
    </submittedName>
</protein>
<dbReference type="Pfam" id="PF00072">
    <property type="entry name" value="Response_reg"/>
    <property type="match status" value="1"/>
</dbReference>
<dbReference type="EMBL" id="JAIOUQ010000016">
    <property type="protein sequence ID" value="MBZ2166812.1"/>
    <property type="molecule type" value="Genomic_DNA"/>
</dbReference>
<evidence type="ECO:0000313" key="5">
    <source>
        <dbReference type="Proteomes" id="UP000825933"/>
    </source>
</evidence>
<gene>
    <name evidence="4" type="ORF">K8N75_12275</name>
</gene>
<dbReference type="Gene3D" id="3.40.50.2300">
    <property type="match status" value="1"/>
</dbReference>
<sequence length="284" mass="32616">MGNERIMVVEDESIVAMGIKYKLEDLGYIVVGIVATGEVAVETALKTKPDLILMDIVLKGDMDGIEAAQKIHQQQDTPIIYLTAYSDDEVLERARITEPYGYILKPFKKSEVNANIQMAIYKHGCDKKKSEIIKKRVLADFYDFILTAMPTSSTGTDIEMRELLLKVFAERLDEDLYPRFVEELSPEDIETNDQLFADYIEWLSDIFKDFGIKTIVHHKGNRSYIEFLNCPWHEDALKKPIFCLNCQAMMNRSYKWTGLSGGMERRSTIVDGSPSCRFQFKHLE</sequence>
<accession>A0A8T5URY0</accession>
<dbReference type="Proteomes" id="UP000825933">
    <property type="component" value="Unassembled WGS sequence"/>
</dbReference>
<dbReference type="Pfam" id="PF18546">
    <property type="entry name" value="MetOD1"/>
    <property type="match status" value="1"/>
</dbReference>
<proteinExistence type="predicted"/>
<evidence type="ECO:0000313" key="4">
    <source>
        <dbReference type="EMBL" id="MBZ2166812.1"/>
    </source>
</evidence>
<dbReference type="InterPro" id="IPR050595">
    <property type="entry name" value="Bact_response_regulator"/>
</dbReference>
<dbReference type="CDD" id="cd17534">
    <property type="entry name" value="REC_DC-like"/>
    <property type="match status" value="1"/>
</dbReference>
<feature type="modified residue" description="4-aspartylphosphate" evidence="2">
    <location>
        <position position="55"/>
    </location>
</feature>
<dbReference type="PROSITE" id="PS50110">
    <property type="entry name" value="RESPONSE_REGULATORY"/>
    <property type="match status" value="1"/>
</dbReference>